<dbReference type="InterPro" id="IPR022409">
    <property type="entry name" value="PKD/Chitinase_dom"/>
</dbReference>
<dbReference type="OrthoDB" id="9802683at2"/>
<dbReference type="GO" id="GO:0009279">
    <property type="term" value="C:cell outer membrane"/>
    <property type="evidence" value="ECO:0007669"/>
    <property type="project" value="UniProtKB-SubCell"/>
</dbReference>
<keyword evidence="2" id="KW-0813">Transport</keyword>
<dbReference type="AlphaFoldDB" id="A0A2A8D2J1"/>
<dbReference type="Pfam" id="PF00691">
    <property type="entry name" value="OmpA"/>
    <property type="match status" value="1"/>
</dbReference>
<dbReference type="InterPro" id="IPR050330">
    <property type="entry name" value="Bact_OuterMem_StrucFunc"/>
</dbReference>
<dbReference type="PROSITE" id="PS51724">
    <property type="entry name" value="SPOR"/>
    <property type="match status" value="1"/>
</dbReference>
<evidence type="ECO:0000259" key="12">
    <source>
        <dbReference type="PROSITE" id="PS51724"/>
    </source>
</evidence>
<evidence type="ECO:0000256" key="6">
    <source>
        <dbReference type="ARBA" id="ARBA00023114"/>
    </source>
</evidence>
<feature type="domain" description="PKD" evidence="10">
    <location>
        <begin position="225"/>
        <end position="288"/>
    </location>
</feature>
<organism evidence="13 14">
    <name type="scientific">Longibacter salinarum</name>
    <dbReference type="NCBI Taxonomy" id="1850348"/>
    <lineage>
        <taxon>Bacteria</taxon>
        <taxon>Pseudomonadati</taxon>
        <taxon>Rhodothermota</taxon>
        <taxon>Rhodothermia</taxon>
        <taxon>Rhodothermales</taxon>
        <taxon>Salisaetaceae</taxon>
        <taxon>Longibacter</taxon>
    </lineage>
</organism>
<dbReference type="GO" id="GO:0015288">
    <property type="term" value="F:porin activity"/>
    <property type="evidence" value="ECO:0007669"/>
    <property type="project" value="UniProtKB-KW"/>
</dbReference>
<dbReference type="InterPro" id="IPR006665">
    <property type="entry name" value="OmpA-like"/>
</dbReference>
<comment type="caution">
    <text evidence="13">The sequence shown here is derived from an EMBL/GenBank/DDBJ whole genome shotgun (WGS) entry which is preliminary data.</text>
</comment>
<dbReference type="CDD" id="cd07185">
    <property type="entry name" value="OmpA_C-like"/>
    <property type="match status" value="1"/>
</dbReference>
<dbReference type="PANTHER" id="PTHR30329">
    <property type="entry name" value="STATOR ELEMENT OF FLAGELLAR MOTOR COMPLEX"/>
    <property type="match status" value="1"/>
</dbReference>
<evidence type="ECO:0008006" key="15">
    <source>
        <dbReference type="Google" id="ProtNLM"/>
    </source>
</evidence>
<feature type="domain" description="PKD" evidence="10">
    <location>
        <begin position="289"/>
        <end position="392"/>
    </location>
</feature>
<dbReference type="InterPro" id="IPR035986">
    <property type="entry name" value="PKD_dom_sf"/>
</dbReference>
<reference evidence="13 14" key="1">
    <citation type="submission" date="2017-10" db="EMBL/GenBank/DDBJ databases">
        <title>Draft genome of Longibacter Salinarum.</title>
        <authorList>
            <person name="Goh K.M."/>
            <person name="Shamsir M.S."/>
            <person name="Lim S.W."/>
        </authorList>
    </citation>
    <scope>NUCLEOTIDE SEQUENCE [LARGE SCALE GENOMIC DNA]</scope>
    <source>
        <strain evidence="13 14">KCTC 52045</strain>
    </source>
</reference>
<evidence type="ECO:0000256" key="4">
    <source>
        <dbReference type="ARBA" id="ARBA00022692"/>
    </source>
</evidence>
<dbReference type="InterPro" id="IPR011250">
    <property type="entry name" value="OMP/PagP_B-barrel"/>
</dbReference>
<dbReference type="InterPro" id="IPR006664">
    <property type="entry name" value="OMP_bac"/>
</dbReference>
<feature type="domain" description="SPOR" evidence="12">
    <location>
        <begin position="546"/>
        <end position="629"/>
    </location>
</feature>
<dbReference type="PANTHER" id="PTHR30329:SF21">
    <property type="entry name" value="LIPOPROTEIN YIAD-RELATED"/>
    <property type="match status" value="1"/>
</dbReference>
<evidence type="ECO:0000313" key="13">
    <source>
        <dbReference type="EMBL" id="PEN15037.1"/>
    </source>
</evidence>
<gene>
    <name evidence="13" type="ORF">CRI94_01750</name>
</gene>
<dbReference type="GO" id="GO:0046930">
    <property type="term" value="C:pore complex"/>
    <property type="evidence" value="ECO:0007669"/>
    <property type="project" value="UniProtKB-KW"/>
</dbReference>
<feature type="domain" description="OmpA-like" evidence="11">
    <location>
        <begin position="399"/>
        <end position="521"/>
    </location>
</feature>
<dbReference type="PRINTS" id="PR01021">
    <property type="entry name" value="OMPADOMAIN"/>
</dbReference>
<keyword evidence="3" id="KW-1134">Transmembrane beta strand</keyword>
<keyword evidence="14" id="KW-1185">Reference proteome</keyword>
<evidence type="ECO:0000256" key="1">
    <source>
        <dbReference type="ARBA" id="ARBA00004571"/>
    </source>
</evidence>
<comment type="subcellular location">
    <subcellularLocation>
        <location evidence="1">Cell outer membrane</location>
        <topology evidence="1">Multi-pass membrane protein</topology>
    </subcellularLocation>
</comment>
<evidence type="ECO:0000256" key="9">
    <source>
        <dbReference type="PROSITE-ProRule" id="PRU00473"/>
    </source>
</evidence>
<dbReference type="SUPFAM" id="SSF56925">
    <property type="entry name" value="OMPA-like"/>
    <property type="match status" value="1"/>
</dbReference>
<dbReference type="Gene3D" id="2.60.40.10">
    <property type="entry name" value="Immunoglobulins"/>
    <property type="match status" value="2"/>
</dbReference>
<dbReference type="PROSITE" id="PS50093">
    <property type="entry name" value="PKD"/>
    <property type="match status" value="2"/>
</dbReference>
<accession>A0A2A8D2J1</accession>
<proteinExistence type="predicted"/>
<keyword evidence="7 9" id="KW-0472">Membrane</keyword>
<dbReference type="SUPFAM" id="SSF49299">
    <property type="entry name" value="PKD domain"/>
    <property type="match status" value="2"/>
</dbReference>
<evidence type="ECO:0000256" key="8">
    <source>
        <dbReference type="ARBA" id="ARBA00023237"/>
    </source>
</evidence>
<evidence type="ECO:0000256" key="7">
    <source>
        <dbReference type="ARBA" id="ARBA00023136"/>
    </source>
</evidence>
<dbReference type="Pfam" id="PF00801">
    <property type="entry name" value="PKD"/>
    <property type="match status" value="2"/>
</dbReference>
<dbReference type="CDD" id="cd00146">
    <property type="entry name" value="PKD"/>
    <property type="match status" value="1"/>
</dbReference>
<keyword evidence="4" id="KW-0812">Transmembrane</keyword>
<dbReference type="Proteomes" id="UP000220102">
    <property type="component" value="Unassembled WGS sequence"/>
</dbReference>
<evidence type="ECO:0000256" key="5">
    <source>
        <dbReference type="ARBA" id="ARBA00023065"/>
    </source>
</evidence>
<dbReference type="GO" id="GO:0006811">
    <property type="term" value="P:monoatomic ion transport"/>
    <property type="evidence" value="ECO:0007669"/>
    <property type="project" value="UniProtKB-KW"/>
</dbReference>
<dbReference type="SMART" id="SM00089">
    <property type="entry name" value="PKD"/>
    <property type="match status" value="2"/>
</dbReference>
<evidence type="ECO:0000256" key="3">
    <source>
        <dbReference type="ARBA" id="ARBA00022452"/>
    </source>
</evidence>
<dbReference type="Gene3D" id="2.40.160.20">
    <property type="match status" value="1"/>
</dbReference>
<dbReference type="InterPro" id="IPR036737">
    <property type="entry name" value="OmpA-like_sf"/>
</dbReference>
<evidence type="ECO:0000256" key="2">
    <source>
        <dbReference type="ARBA" id="ARBA00022448"/>
    </source>
</evidence>
<dbReference type="Gene3D" id="3.30.1330.60">
    <property type="entry name" value="OmpA-like domain"/>
    <property type="match status" value="1"/>
</dbReference>
<dbReference type="InterPro" id="IPR007730">
    <property type="entry name" value="SPOR-like_dom"/>
</dbReference>
<dbReference type="PROSITE" id="PS51123">
    <property type="entry name" value="OMPA_2"/>
    <property type="match status" value="1"/>
</dbReference>
<dbReference type="InterPro" id="IPR000601">
    <property type="entry name" value="PKD_dom"/>
</dbReference>
<keyword evidence="5" id="KW-0406">Ion transport</keyword>
<dbReference type="GO" id="GO:0042834">
    <property type="term" value="F:peptidoglycan binding"/>
    <property type="evidence" value="ECO:0007669"/>
    <property type="project" value="InterPro"/>
</dbReference>
<dbReference type="RefSeq" id="WP_098073936.1">
    <property type="nucleotide sequence ID" value="NZ_PDEQ01000001.1"/>
</dbReference>
<protein>
    <recommendedName>
        <fullName evidence="15">Cell envelope biogenesis protein OmpA</fullName>
    </recommendedName>
</protein>
<keyword evidence="6" id="KW-0626">Porin</keyword>
<evidence type="ECO:0000259" key="11">
    <source>
        <dbReference type="PROSITE" id="PS51123"/>
    </source>
</evidence>
<evidence type="ECO:0000259" key="10">
    <source>
        <dbReference type="PROSITE" id="PS50093"/>
    </source>
</evidence>
<keyword evidence="8" id="KW-0998">Cell outer membrane</keyword>
<dbReference type="SUPFAM" id="SSF103088">
    <property type="entry name" value="OmpA-like"/>
    <property type="match status" value="1"/>
</dbReference>
<dbReference type="InterPro" id="IPR013783">
    <property type="entry name" value="Ig-like_fold"/>
</dbReference>
<name>A0A2A8D2J1_9BACT</name>
<dbReference type="EMBL" id="PDEQ01000001">
    <property type="protein sequence ID" value="PEN15037.1"/>
    <property type="molecule type" value="Genomic_DNA"/>
</dbReference>
<evidence type="ECO:0000313" key="14">
    <source>
        <dbReference type="Proteomes" id="UP000220102"/>
    </source>
</evidence>
<sequence length="641" mass="70005">MNLPLSPLRPSFHSLSLALVFGLVVLLWLPTIANAQIIRASNTLYGRLGAGPSVSETDRATYAVEPFSVNGEVGYQMTRSIGFGLGLTYADYPEASDTNTRMTTLQAIGRWTLFPQERATPYFNVGPQLTLGGDNPAGGVIFGLGVDYMLTRRASVFLDATAYATFPDDAIDSRDDGRATFDGLGFWGAGVRSTLAAAPTPVKLRPIEGPTAVQRGETVRYTVRTNQDASPPIEYRWNMGDGTQRRGLVVEHTYRLEGTYPVSVTASNLGGKDTATLNVTVEEPEKPARIHAFSADTLTAYTHQLIRFSAELDGSAPLDAIWQFGDDSPPVVERGAHSYDRDAYIGHISNDIRQGYVYEQPGTYTVALSAENRFGSDQEEITVEIKPSTRRVLASVSTDPCYDPTPTDTVYFAFDRAEITAESRRTLRETAKRVAECPNQLVRLDGFADWVGPTDYNYDLSDRRASAVQDVYEAAGVSSDRIVMRGYGELAPPCPDRSRDQVNDPGCGALRRVESIVVMDEVPLARAEAEVEATAVPQPAHAVPAKGERGQWVISVGWHAKKQSAFDDARSIRKRLSQTDAPTVHVVPANTDENGYRVVLGPMPDVVEARAIKRALSEAIPADAWVYKLNHPLDTEMVAGH</sequence>